<proteinExistence type="inferred from homology"/>
<evidence type="ECO:0000313" key="8">
    <source>
        <dbReference type="Proteomes" id="UP000005239"/>
    </source>
</evidence>
<dbReference type="Pfam" id="PF02118">
    <property type="entry name" value="Srg"/>
    <property type="match status" value="1"/>
</dbReference>
<organism evidence="7 8">
    <name type="scientific">Pristionchus pacificus</name>
    <name type="common">Parasitic nematode worm</name>
    <dbReference type="NCBI Taxonomy" id="54126"/>
    <lineage>
        <taxon>Eukaryota</taxon>
        <taxon>Metazoa</taxon>
        <taxon>Ecdysozoa</taxon>
        <taxon>Nematoda</taxon>
        <taxon>Chromadorea</taxon>
        <taxon>Rhabditida</taxon>
        <taxon>Rhabditina</taxon>
        <taxon>Diplogasteromorpha</taxon>
        <taxon>Diplogasteroidea</taxon>
        <taxon>Neodiplogasteridae</taxon>
        <taxon>Pristionchus</taxon>
    </lineage>
</organism>
<dbReference type="EnsemblMetazoa" id="PPA35076.1">
    <property type="protein sequence ID" value="PPA35076.1"/>
    <property type="gene ID" value="WBGene00273445"/>
</dbReference>
<feature type="transmembrane region" description="Helical" evidence="6">
    <location>
        <begin position="125"/>
        <end position="146"/>
    </location>
</feature>
<dbReference type="Proteomes" id="UP000005239">
    <property type="component" value="Unassembled WGS sequence"/>
</dbReference>
<dbReference type="PANTHER" id="PTHR31552:SF31">
    <property type="entry name" value="SERPENTINE RECEPTOR CLASS GAMMA"/>
    <property type="match status" value="1"/>
</dbReference>
<reference evidence="7" key="2">
    <citation type="submission" date="2022-06" db="UniProtKB">
        <authorList>
            <consortium name="EnsemblMetazoa"/>
        </authorList>
    </citation>
    <scope>IDENTIFICATION</scope>
    <source>
        <strain evidence="7">PS312</strain>
    </source>
</reference>
<comment type="similarity">
    <text evidence="2 6">Belongs to the nematode receptor-like protein srg family.</text>
</comment>
<reference evidence="8" key="1">
    <citation type="journal article" date="2008" name="Nat. Genet.">
        <title>The Pristionchus pacificus genome provides a unique perspective on nematode lifestyle and parasitism.</title>
        <authorList>
            <person name="Dieterich C."/>
            <person name="Clifton S.W."/>
            <person name="Schuster L.N."/>
            <person name="Chinwalla A."/>
            <person name="Delehaunty K."/>
            <person name="Dinkelacker I."/>
            <person name="Fulton L."/>
            <person name="Fulton R."/>
            <person name="Godfrey J."/>
            <person name="Minx P."/>
            <person name="Mitreva M."/>
            <person name="Roeseler W."/>
            <person name="Tian H."/>
            <person name="Witte H."/>
            <person name="Yang S.P."/>
            <person name="Wilson R.K."/>
            <person name="Sommer R.J."/>
        </authorList>
    </citation>
    <scope>NUCLEOTIDE SEQUENCE [LARGE SCALE GENOMIC DNA]</scope>
    <source>
        <strain evidence="8">PS312</strain>
    </source>
</reference>
<feature type="transmembrane region" description="Helical" evidence="6">
    <location>
        <begin position="41"/>
        <end position="61"/>
    </location>
</feature>
<feature type="transmembrane region" description="Helical" evidence="6">
    <location>
        <begin position="166"/>
        <end position="189"/>
    </location>
</feature>
<evidence type="ECO:0000256" key="2">
    <source>
        <dbReference type="ARBA" id="ARBA00005692"/>
    </source>
</evidence>
<name>A0A2A6B7G3_PRIPA</name>
<dbReference type="OrthoDB" id="10677047at2759"/>
<evidence type="ECO:0000313" key="7">
    <source>
        <dbReference type="EnsemblMetazoa" id="PPA35076.1"/>
    </source>
</evidence>
<dbReference type="GO" id="GO:0007606">
    <property type="term" value="P:sensory perception of chemical stimulus"/>
    <property type="evidence" value="ECO:0007669"/>
    <property type="project" value="UniProtKB-UniRule"/>
</dbReference>
<evidence type="ECO:0000256" key="6">
    <source>
        <dbReference type="RuleBase" id="RU280813"/>
    </source>
</evidence>
<protein>
    <recommendedName>
        <fullName evidence="6">Serpentine receptor class gamma</fullName>
    </recommendedName>
</protein>
<evidence type="ECO:0000256" key="3">
    <source>
        <dbReference type="ARBA" id="ARBA00022692"/>
    </source>
</evidence>
<feature type="transmembrane region" description="Helical" evidence="6">
    <location>
        <begin position="250"/>
        <end position="269"/>
    </location>
</feature>
<dbReference type="Gene3D" id="1.20.1070.10">
    <property type="entry name" value="Rhodopsin 7-helix transmembrane proteins"/>
    <property type="match status" value="1"/>
</dbReference>
<sequence length="304" mass="34248">MLSIPLIITICFFIEIIGCILYTVFIVFLASNKQTSIKNPFFKFFIATGVAGILVVSTFWLPNIARYLPARVENSAHVAFVYIGQITVGSSLYWYTFGKYLIMFHRFHVLANPGKSSSEWSSRTTTIMITCQFVLPTVPNLHYIIFPPVNWTNGAFDGLDNTTGSIVRTTAGIFYAIFAIISVPLNIFVYLRLRKLSQSSVAFYKEQRSLVIYTIASTSTHLLIALHQFVWAYVFFVGAREALVIMRDSKLIVCDLATFVDPIILLVLSKQVRRAIGQRIFGSSHTARGTTTHSTVALDRLYRP</sequence>
<dbReference type="SUPFAM" id="SSF81321">
    <property type="entry name" value="Family A G protein-coupled receptor-like"/>
    <property type="match status" value="1"/>
</dbReference>
<keyword evidence="4 6" id="KW-1133">Transmembrane helix</keyword>
<dbReference type="AlphaFoldDB" id="A0A2A6B7G3"/>
<dbReference type="PANTHER" id="PTHR31552">
    <property type="entry name" value="SERPENTINE RECEPTOR CLASS GAMMA"/>
    <property type="match status" value="1"/>
</dbReference>
<dbReference type="GO" id="GO:0016020">
    <property type="term" value="C:membrane"/>
    <property type="evidence" value="ECO:0007669"/>
    <property type="project" value="UniProtKB-SubCell"/>
</dbReference>
<dbReference type="InterPro" id="IPR000609">
    <property type="entry name" value="7TM_GPCR_serpentine_rcpt_Srg"/>
</dbReference>
<keyword evidence="8" id="KW-1185">Reference proteome</keyword>
<comment type="subcellular location">
    <subcellularLocation>
        <location evidence="1">Membrane</location>
        <topology evidence="1">Multi-pass membrane protein</topology>
    </subcellularLocation>
</comment>
<keyword evidence="3 6" id="KW-0812">Transmembrane</keyword>
<evidence type="ECO:0000256" key="4">
    <source>
        <dbReference type="ARBA" id="ARBA00022989"/>
    </source>
</evidence>
<dbReference type="GO" id="GO:0004888">
    <property type="term" value="F:transmembrane signaling receptor activity"/>
    <property type="evidence" value="ECO:0007669"/>
    <property type="project" value="InterPro"/>
</dbReference>
<evidence type="ECO:0000256" key="1">
    <source>
        <dbReference type="ARBA" id="ARBA00004141"/>
    </source>
</evidence>
<feature type="transmembrane region" description="Helical" evidence="6">
    <location>
        <begin position="210"/>
        <end position="230"/>
    </location>
</feature>
<evidence type="ECO:0000256" key="5">
    <source>
        <dbReference type="ARBA" id="ARBA00023136"/>
    </source>
</evidence>
<feature type="transmembrane region" description="Helical" evidence="6">
    <location>
        <begin position="6"/>
        <end position="29"/>
    </location>
</feature>
<accession>A0A2A6B7G3</accession>
<gene>
    <name evidence="7" type="primary">WBGene00273445</name>
</gene>
<keyword evidence="5 6" id="KW-0472">Membrane</keyword>
<feature type="transmembrane region" description="Helical" evidence="6">
    <location>
        <begin position="76"/>
        <end position="96"/>
    </location>
</feature>
<accession>A0A8R1YN82</accession>